<dbReference type="STRING" id="106549.A0A540N130"/>
<accession>A0A540N130</accession>
<protein>
    <submittedName>
        <fullName evidence="1">Uncharacterized protein</fullName>
    </submittedName>
</protein>
<evidence type="ECO:0000313" key="1">
    <source>
        <dbReference type="EMBL" id="TQE04725.1"/>
    </source>
</evidence>
<dbReference type="AlphaFoldDB" id="A0A540N130"/>
<sequence>MKVSVVAERKIGMRRSRRSIGLVLGSISVVHQLHALVMNKCLRIDARLVRVEAEDSGEVRVVVLVDVYLLIAMLAGWQFPRSGSVAGALFRHLSSDWGERSAMLINGDYLESTLRANRNIWNLYDCHVFGCKLHHDFTDSSFSSRRPFPAQKLLVRVRNSYFPSKHSFFIREFREYSWMV</sequence>
<gene>
    <name evidence="1" type="ORF">C1H46_009708</name>
</gene>
<comment type="caution">
    <text evidence="1">The sequence shown here is derived from an EMBL/GenBank/DDBJ whole genome shotgun (WGS) entry which is preliminary data.</text>
</comment>
<evidence type="ECO:0000313" key="2">
    <source>
        <dbReference type="Proteomes" id="UP000315295"/>
    </source>
</evidence>
<name>A0A540N130_MALBA</name>
<reference evidence="1 2" key="1">
    <citation type="journal article" date="2019" name="G3 (Bethesda)">
        <title>Sequencing of a Wild Apple (Malus baccata) Genome Unravels the Differences Between Cultivated and Wild Apple Species Regarding Disease Resistance and Cold Tolerance.</title>
        <authorList>
            <person name="Chen X."/>
        </authorList>
    </citation>
    <scope>NUCLEOTIDE SEQUENCE [LARGE SCALE GENOMIC DNA]</scope>
    <source>
        <strain evidence="2">cv. Shandingzi</strain>
        <tissue evidence="1">Leaves</tissue>
    </source>
</reference>
<dbReference type="EMBL" id="VIEB01000135">
    <property type="protein sequence ID" value="TQE04725.1"/>
    <property type="molecule type" value="Genomic_DNA"/>
</dbReference>
<keyword evidence="2" id="KW-1185">Reference proteome</keyword>
<organism evidence="1 2">
    <name type="scientific">Malus baccata</name>
    <name type="common">Siberian crab apple</name>
    <name type="synonym">Pyrus baccata</name>
    <dbReference type="NCBI Taxonomy" id="106549"/>
    <lineage>
        <taxon>Eukaryota</taxon>
        <taxon>Viridiplantae</taxon>
        <taxon>Streptophyta</taxon>
        <taxon>Embryophyta</taxon>
        <taxon>Tracheophyta</taxon>
        <taxon>Spermatophyta</taxon>
        <taxon>Magnoliopsida</taxon>
        <taxon>eudicotyledons</taxon>
        <taxon>Gunneridae</taxon>
        <taxon>Pentapetalae</taxon>
        <taxon>rosids</taxon>
        <taxon>fabids</taxon>
        <taxon>Rosales</taxon>
        <taxon>Rosaceae</taxon>
        <taxon>Amygdaloideae</taxon>
        <taxon>Maleae</taxon>
        <taxon>Malus</taxon>
    </lineage>
</organism>
<dbReference type="Proteomes" id="UP000315295">
    <property type="component" value="Unassembled WGS sequence"/>
</dbReference>
<proteinExistence type="predicted"/>